<sequence>MSNQKKVFFFVEANTTLFIFSMLSSQSLGQAIEDLDQWTCPFSKLCLTSPKAIHQICQHLDLPSLIKFNSTCQSIHQIIQTNPSECIRQLIYKFPNPHIYHHYLQLESVDNNVFKGFTQVEHLVIHFHPPSMLDVASGRQSLQDYEAESKQVSNDHTIYGVDSTSVSSQPLAFRKNRAYKKANDYQLMKEGNEEEEEEGQEEEEEEENREEVKTGDDAAVATTKEEQRRKTKGKRYTMRKAKVENSMYCRSILNQWNERFENVKKLDIFFFGEYLYKHVICNELDRILPCVRHLSLFKQVPQEFVDYDLSLEDMDKLYCHDGAKVLKACGNAESLTVNFPLRGKLRHVYRLKLNTHEEYQDEPSSYSQNMIALTPKTTLVSTVKLQLSLIKYFSPQMTSLHLHGSCGFQRMDLLWGSLKFCK</sequence>
<name>X6P6W7_RETFI</name>
<reference evidence="3 4" key="1">
    <citation type="journal article" date="2013" name="Curr. Biol.">
        <title>The Genome of the Foraminiferan Reticulomyxa filosa.</title>
        <authorList>
            <person name="Glockner G."/>
            <person name="Hulsmann N."/>
            <person name="Schleicher M."/>
            <person name="Noegel A.A."/>
            <person name="Eichinger L."/>
            <person name="Gallinger C."/>
            <person name="Pawlowski J."/>
            <person name="Sierra R."/>
            <person name="Euteneuer U."/>
            <person name="Pillet L."/>
            <person name="Moustafa A."/>
            <person name="Platzer M."/>
            <person name="Groth M."/>
            <person name="Szafranski K."/>
            <person name="Schliwa M."/>
        </authorList>
    </citation>
    <scope>NUCLEOTIDE SEQUENCE [LARGE SCALE GENOMIC DNA]</scope>
</reference>
<feature type="compositionally biased region" description="Acidic residues" evidence="1">
    <location>
        <begin position="192"/>
        <end position="209"/>
    </location>
</feature>
<evidence type="ECO:0000256" key="2">
    <source>
        <dbReference type="SAM" id="SignalP"/>
    </source>
</evidence>
<feature type="region of interest" description="Disordered" evidence="1">
    <location>
        <begin position="189"/>
        <end position="235"/>
    </location>
</feature>
<dbReference type="EMBL" id="ASPP01003083">
    <property type="protein sequence ID" value="ETO33858.1"/>
    <property type="molecule type" value="Genomic_DNA"/>
</dbReference>
<protein>
    <recommendedName>
        <fullName evidence="5">F-box domain-containing protein</fullName>
    </recommendedName>
</protein>
<feature type="signal peptide" evidence="2">
    <location>
        <begin position="1"/>
        <end position="29"/>
    </location>
</feature>
<keyword evidence="2" id="KW-0732">Signal</keyword>
<comment type="caution">
    <text evidence="3">The sequence shown here is derived from an EMBL/GenBank/DDBJ whole genome shotgun (WGS) entry which is preliminary data.</text>
</comment>
<evidence type="ECO:0008006" key="5">
    <source>
        <dbReference type="Google" id="ProtNLM"/>
    </source>
</evidence>
<proteinExistence type="predicted"/>
<accession>X6P6W7</accession>
<evidence type="ECO:0000256" key="1">
    <source>
        <dbReference type="SAM" id="MobiDB-lite"/>
    </source>
</evidence>
<evidence type="ECO:0000313" key="4">
    <source>
        <dbReference type="Proteomes" id="UP000023152"/>
    </source>
</evidence>
<keyword evidence="4" id="KW-1185">Reference proteome</keyword>
<gene>
    <name evidence="3" type="ORF">RFI_03239</name>
</gene>
<dbReference type="AlphaFoldDB" id="X6P6W7"/>
<dbReference type="Proteomes" id="UP000023152">
    <property type="component" value="Unassembled WGS sequence"/>
</dbReference>
<feature type="chain" id="PRO_5004975981" description="F-box domain-containing protein" evidence="2">
    <location>
        <begin position="30"/>
        <end position="422"/>
    </location>
</feature>
<evidence type="ECO:0000313" key="3">
    <source>
        <dbReference type="EMBL" id="ETO33858.1"/>
    </source>
</evidence>
<organism evidence="3 4">
    <name type="scientific">Reticulomyxa filosa</name>
    <dbReference type="NCBI Taxonomy" id="46433"/>
    <lineage>
        <taxon>Eukaryota</taxon>
        <taxon>Sar</taxon>
        <taxon>Rhizaria</taxon>
        <taxon>Retaria</taxon>
        <taxon>Foraminifera</taxon>
        <taxon>Monothalamids</taxon>
        <taxon>Reticulomyxidae</taxon>
        <taxon>Reticulomyxa</taxon>
    </lineage>
</organism>